<dbReference type="InterPro" id="IPR044999">
    <property type="entry name" value="CbbY-like"/>
</dbReference>
<feature type="region of interest" description="Disordered" evidence="1">
    <location>
        <begin position="26"/>
        <end position="54"/>
    </location>
</feature>
<reference evidence="3 4" key="1">
    <citation type="journal article" date="2010" name="Nature">
        <title>The Ectocarpus genome and the independent evolution of multicellularity in brown algae.</title>
        <authorList>
            <person name="Cock J.M."/>
            <person name="Sterck L."/>
            <person name="Rouze P."/>
            <person name="Scornet D."/>
            <person name="Allen A.E."/>
            <person name="Amoutzias G."/>
            <person name="Anthouard V."/>
            <person name="Artiguenave F."/>
            <person name="Aury J.M."/>
            <person name="Badger J.H."/>
            <person name="Beszteri B."/>
            <person name="Billiau K."/>
            <person name="Bonnet E."/>
            <person name="Bothwell J.H."/>
            <person name="Bowler C."/>
            <person name="Boyen C."/>
            <person name="Brownlee C."/>
            <person name="Carrano C.J."/>
            <person name="Charrier B."/>
            <person name="Cho G.Y."/>
            <person name="Coelho S.M."/>
            <person name="Collen J."/>
            <person name="Corre E."/>
            <person name="Da Silva C."/>
            <person name="Delage L."/>
            <person name="Delaroque N."/>
            <person name="Dittami S.M."/>
            <person name="Doulbeau S."/>
            <person name="Elias M."/>
            <person name="Farnham G."/>
            <person name="Gachon C.M."/>
            <person name="Gschloessl B."/>
            <person name="Heesch S."/>
            <person name="Jabbari K."/>
            <person name="Jubin C."/>
            <person name="Kawai H."/>
            <person name="Kimura K."/>
            <person name="Kloareg B."/>
            <person name="Kupper F.C."/>
            <person name="Lang D."/>
            <person name="Le Bail A."/>
            <person name="Leblanc C."/>
            <person name="Lerouge P."/>
            <person name="Lohr M."/>
            <person name="Lopez P.J."/>
            <person name="Martens C."/>
            <person name="Maumus F."/>
            <person name="Michel G."/>
            <person name="Miranda-Saavedra D."/>
            <person name="Morales J."/>
            <person name="Moreau H."/>
            <person name="Motomura T."/>
            <person name="Nagasato C."/>
            <person name="Napoli C.A."/>
            <person name="Nelson D.R."/>
            <person name="Nyvall-Collen P."/>
            <person name="Peters A.F."/>
            <person name="Pommier C."/>
            <person name="Potin P."/>
            <person name="Poulain J."/>
            <person name="Quesneville H."/>
            <person name="Read B."/>
            <person name="Rensing S.A."/>
            <person name="Ritter A."/>
            <person name="Rousvoal S."/>
            <person name="Samanta M."/>
            <person name="Samson G."/>
            <person name="Schroeder D.C."/>
            <person name="Segurens B."/>
            <person name="Strittmatter M."/>
            <person name="Tonon T."/>
            <person name="Tregear J.W."/>
            <person name="Valentin K."/>
            <person name="von Dassow P."/>
            <person name="Yamagishi T."/>
            <person name="Van de Peer Y."/>
            <person name="Wincker P."/>
        </authorList>
    </citation>
    <scope>NUCLEOTIDE SEQUENCE [LARGE SCALE GENOMIC DNA]</scope>
    <source>
        <strain evidence="4">Ec32 / CCAP1310/4</strain>
    </source>
</reference>
<dbReference type="EMBL" id="FN649728">
    <property type="protein sequence ID" value="CBN78540.1"/>
    <property type="molecule type" value="Genomic_DNA"/>
</dbReference>
<protein>
    <submittedName>
        <fullName evidence="3">Haloacid dehalogenase-like hydrolase</fullName>
    </submittedName>
</protein>
<name>D8LE23_ECTSI</name>
<dbReference type="STRING" id="2880.D8LE23"/>
<dbReference type="SFLD" id="SFLDG01129">
    <property type="entry name" value="C1.5:_HAD__Beta-PGM__Phosphata"/>
    <property type="match status" value="1"/>
</dbReference>
<keyword evidence="2" id="KW-0732">Signal</keyword>
<dbReference type="InterPro" id="IPR023198">
    <property type="entry name" value="PGP-like_dom2"/>
</dbReference>
<dbReference type="OMA" id="HRTAYND"/>
<proteinExistence type="predicted"/>
<dbReference type="InterPro" id="IPR036412">
    <property type="entry name" value="HAD-like_sf"/>
</dbReference>
<dbReference type="PANTHER" id="PTHR42896">
    <property type="entry name" value="XYLULOSE-1,5-BISPHOSPHATE (XUBP) PHOSPHATASE"/>
    <property type="match status" value="1"/>
</dbReference>
<dbReference type="PANTHER" id="PTHR42896:SF4">
    <property type="entry name" value="OS08G0485900 PROTEIN"/>
    <property type="match status" value="1"/>
</dbReference>
<dbReference type="eggNOG" id="KOG2914">
    <property type="taxonomic scope" value="Eukaryota"/>
</dbReference>
<evidence type="ECO:0000256" key="1">
    <source>
        <dbReference type="SAM" id="MobiDB-lite"/>
    </source>
</evidence>
<dbReference type="GO" id="GO:0016787">
    <property type="term" value="F:hydrolase activity"/>
    <property type="evidence" value="ECO:0007669"/>
    <property type="project" value="UniProtKB-KW"/>
</dbReference>
<dbReference type="Proteomes" id="UP000002630">
    <property type="component" value="Linkage Group LG03"/>
</dbReference>
<feature type="compositionally biased region" description="Polar residues" evidence="1">
    <location>
        <begin position="41"/>
        <end position="54"/>
    </location>
</feature>
<feature type="signal peptide" evidence="2">
    <location>
        <begin position="1"/>
        <end position="16"/>
    </location>
</feature>
<dbReference type="OrthoDB" id="40579at2759"/>
<gene>
    <name evidence="3" type="ORF">Esi_0129_0038</name>
</gene>
<dbReference type="NCBIfam" id="TIGR01509">
    <property type="entry name" value="HAD-SF-IA-v3"/>
    <property type="match status" value="1"/>
</dbReference>
<accession>D8LE23</accession>
<dbReference type="Gene3D" id="3.40.50.1000">
    <property type="entry name" value="HAD superfamily/HAD-like"/>
    <property type="match status" value="1"/>
</dbReference>
<evidence type="ECO:0000256" key="2">
    <source>
        <dbReference type="SAM" id="SignalP"/>
    </source>
</evidence>
<dbReference type="Gene3D" id="1.10.150.240">
    <property type="entry name" value="Putative phosphatase, domain 2"/>
    <property type="match status" value="1"/>
</dbReference>
<organism evidence="3 4">
    <name type="scientific">Ectocarpus siliculosus</name>
    <name type="common">Brown alga</name>
    <name type="synonym">Conferva siliculosa</name>
    <dbReference type="NCBI Taxonomy" id="2880"/>
    <lineage>
        <taxon>Eukaryota</taxon>
        <taxon>Sar</taxon>
        <taxon>Stramenopiles</taxon>
        <taxon>Ochrophyta</taxon>
        <taxon>PX clade</taxon>
        <taxon>Phaeophyceae</taxon>
        <taxon>Ectocarpales</taxon>
        <taxon>Ectocarpaceae</taxon>
        <taxon>Ectocarpus</taxon>
    </lineage>
</organism>
<keyword evidence="4" id="KW-1185">Reference proteome</keyword>
<dbReference type="EMBL" id="FN647931">
    <property type="protein sequence ID" value="CBN78540.1"/>
    <property type="molecule type" value="Genomic_DNA"/>
</dbReference>
<dbReference type="InterPro" id="IPR023214">
    <property type="entry name" value="HAD_sf"/>
</dbReference>
<dbReference type="SFLD" id="SFLDS00003">
    <property type="entry name" value="Haloacid_Dehalogenase"/>
    <property type="match status" value="1"/>
</dbReference>
<feature type="chain" id="PRO_5003117086" evidence="2">
    <location>
        <begin position="17"/>
        <end position="301"/>
    </location>
</feature>
<sequence length="301" mass="32899">MWRLVFTFAVVAPVFSQGFVAPILSTSSSRDGSAPRRARTSAVSRPLQSGSSSPPEWAVIFDCDGVILESESLHREAYNAVFREFAVDYEWSPEYYDELQNKVGGGKPKMRYYFGENGWPKSKLGAPPETDQEKDLLIDSLQDRKTDIYKEFVANGTAVLRPGVQRLIDETKAISGGKMAICSASTKDACLFVLDNLLGEENLSKFDLVLAGDDVPRRKPDPMIYALASEKLGVPPERCMVIEDSLIGLEAALGAKMNCVITYTGSTESQDFAGSLGVYPELGDEGSTQVRASELLKLMGV</sequence>
<evidence type="ECO:0000313" key="4">
    <source>
        <dbReference type="Proteomes" id="UP000002630"/>
    </source>
</evidence>
<dbReference type="AlphaFoldDB" id="D8LE23"/>
<dbReference type="InParanoid" id="D8LE23"/>
<evidence type="ECO:0000313" key="3">
    <source>
        <dbReference type="EMBL" id="CBN78540.1"/>
    </source>
</evidence>
<dbReference type="Pfam" id="PF00702">
    <property type="entry name" value="Hydrolase"/>
    <property type="match status" value="1"/>
</dbReference>
<dbReference type="InterPro" id="IPR006439">
    <property type="entry name" value="HAD-SF_hydro_IA"/>
</dbReference>
<dbReference type="SUPFAM" id="SSF56784">
    <property type="entry name" value="HAD-like"/>
    <property type="match status" value="1"/>
</dbReference>